<sequence length="647" mass="73319">MHYYFFLLWPLLLSRPPYGEALDSQQISDTIEDLLRLESSNPETIVKPNARADEPIVEESKDSVVFRSSKRLKKNSPGYKIKGTSYSEGYSHDHDHDHIRYYSGDDQPPEDTRYNEGMIHSFHHQGSSDVDLQSDKPRSTNLGKSRRKRAKNRVHRGRDNSSPKPSSGFTPLLPPLGFSAERLHGIGTYFSSQRTKGNENHFHLHNHHHYKPDEKKFSERDPMESYDKIFKSLGKLRNVIPTMLSGMAGALPQLSQGQTSTSPGSDVPKVMNADVKFATEGEKRGYHYTGPHKAYGRKTYIRMKNENEESGDPNTDYPSSYEDQQAETGGYGYETSNSRPNYPESEMNMHDHAVDMFKYGTGPYGTDEYRDGKGRFPNEVNLNVDKIHPGIGFDSPPGGAPHSDTILNLLDLTYHTMIIHPVFIQIEIKNPERENILQTIKKKLLTFHTIKSKQAEINLLKRISRPTQRTRKSAFLQQTRRSTFLQWTKSPHSYDGPESPHSYDGPSEGKSYSDSPIHSSAEGHSGSPHVTSHTVSYSHQGDRVTDSHHLEPQEELFRNARPDLDPLSIPRNAQIIEHFIRLDPVHYTPPRIPMEFIPGAGFQVPPAPPGAGFQVPQRHQVLALQVPKLLVLVFTLKTLGHTFQYTS</sequence>
<comment type="caution">
    <text evidence="3">The sequence shown here is derived from an EMBL/GenBank/DDBJ whole genome shotgun (WGS) entry which is preliminary data.</text>
</comment>
<feature type="compositionally biased region" description="Basic and acidic residues" evidence="1">
    <location>
        <begin position="90"/>
        <end position="100"/>
    </location>
</feature>
<dbReference type="EMBL" id="BPLR01010716">
    <property type="protein sequence ID" value="GIY41463.1"/>
    <property type="molecule type" value="Genomic_DNA"/>
</dbReference>
<feature type="compositionally biased region" description="Polar residues" evidence="1">
    <location>
        <begin position="160"/>
        <end position="169"/>
    </location>
</feature>
<proteinExistence type="predicted"/>
<feature type="compositionally biased region" description="Polar residues" evidence="1">
    <location>
        <begin position="528"/>
        <end position="539"/>
    </location>
</feature>
<name>A0AAV4TBW5_CAEEX</name>
<dbReference type="Proteomes" id="UP001054945">
    <property type="component" value="Unassembled WGS sequence"/>
</dbReference>
<accession>A0AAV4TBW5</accession>
<feature type="signal peptide" evidence="2">
    <location>
        <begin position="1"/>
        <end position="21"/>
    </location>
</feature>
<evidence type="ECO:0000256" key="1">
    <source>
        <dbReference type="SAM" id="MobiDB-lite"/>
    </source>
</evidence>
<feature type="compositionally biased region" description="Polar residues" evidence="1">
    <location>
        <begin position="312"/>
        <end position="327"/>
    </location>
</feature>
<feature type="region of interest" description="Disordered" evidence="1">
    <location>
        <begin position="486"/>
        <end position="547"/>
    </location>
</feature>
<dbReference type="AlphaFoldDB" id="A0AAV4TBW5"/>
<reference evidence="3 4" key="1">
    <citation type="submission" date="2021-06" db="EMBL/GenBank/DDBJ databases">
        <title>Caerostris extrusa draft genome.</title>
        <authorList>
            <person name="Kono N."/>
            <person name="Arakawa K."/>
        </authorList>
    </citation>
    <scope>NUCLEOTIDE SEQUENCE [LARGE SCALE GENOMIC DNA]</scope>
</reference>
<feature type="region of interest" description="Disordered" evidence="1">
    <location>
        <begin position="306"/>
        <end position="345"/>
    </location>
</feature>
<feature type="chain" id="PRO_5043910112" evidence="2">
    <location>
        <begin position="22"/>
        <end position="647"/>
    </location>
</feature>
<keyword evidence="4" id="KW-1185">Reference proteome</keyword>
<feature type="compositionally biased region" description="Basic residues" evidence="1">
    <location>
        <begin position="144"/>
        <end position="156"/>
    </location>
</feature>
<evidence type="ECO:0000313" key="4">
    <source>
        <dbReference type="Proteomes" id="UP001054945"/>
    </source>
</evidence>
<evidence type="ECO:0000313" key="3">
    <source>
        <dbReference type="EMBL" id="GIY41463.1"/>
    </source>
</evidence>
<protein>
    <submittedName>
        <fullName evidence="3">Uncharacterized protein</fullName>
    </submittedName>
</protein>
<keyword evidence="2" id="KW-0732">Signal</keyword>
<organism evidence="3 4">
    <name type="scientific">Caerostris extrusa</name>
    <name type="common">Bark spider</name>
    <name type="synonym">Caerostris bankana</name>
    <dbReference type="NCBI Taxonomy" id="172846"/>
    <lineage>
        <taxon>Eukaryota</taxon>
        <taxon>Metazoa</taxon>
        <taxon>Ecdysozoa</taxon>
        <taxon>Arthropoda</taxon>
        <taxon>Chelicerata</taxon>
        <taxon>Arachnida</taxon>
        <taxon>Araneae</taxon>
        <taxon>Araneomorphae</taxon>
        <taxon>Entelegynae</taxon>
        <taxon>Araneoidea</taxon>
        <taxon>Araneidae</taxon>
        <taxon>Caerostris</taxon>
    </lineage>
</organism>
<evidence type="ECO:0000256" key="2">
    <source>
        <dbReference type="SAM" id="SignalP"/>
    </source>
</evidence>
<gene>
    <name evidence="3" type="primary">AVEN_125111_1</name>
    <name evidence="3" type="ORF">CEXT_74631</name>
</gene>
<feature type="region of interest" description="Disordered" evidence="1">
    <location>
        <begin position="191"/>
        <end position="219"/>
    </location>
</feature>
<feature type="region of interest" description="Disordered" evidence="1">
    <location>
        <begin position="76"/>
        <end position="175"/>
    </location>
</feature>